<evidence type="ECO:0000313" key="3">
    <source>
        <dbReference type="EMBL" id="KAF2267369.1"/>
    </source>
</evidence>
<dbReference type="OrthoDB" id="2338662at2759"/>
<evidence type="ECO:0000259" key="1">
    <source>
        <dbReference type="Pfam" id="PF22658"/>
    </source>
</evidence>
<dbReference type="InterPro" id="IPR029068">
    <property type="entry name" value="Glyas_Bleomycin-R_OHBP_Dase"/>
</dbReference>
<dbReference type="GO" id="GO:0051213">
    <property type="term" value="F:dioxygenase activity"/>
    <property type="evidence" value="ECO:0007669"/>
    <property type="project" value="UniProtKB-KW"/>
</dbReference>
<keyword evidence="3" id="KW-0223">Dioxygenase</keyword>
<evidence type="ECO:0000313" key="4">
    <source>
        <dbReference type="Proteomes" id="UP000800093"/>
    </source>
</evidence>
<keyword evidence="3" id="KW-0560">Oxidoreductase</keyword>
<dbReference type="AlphaFoldDB" id="A0A9P4KDS6"/>
<dbReference type="InterPro" id="IPR058997">
    <property type="entry name" value="YycE-like_C"/>
</dbReference>
<feature type="domain" description="YycE-like C-terminal" evidence="2">
    <location>
        <begin position="81"/>
        <end position="137"/>
    </location>
</feature>
<evidence type="ECO:0000259" key="2">
    <source>
        <dbReference type="Pfam" id="PF22659"/>
    </source>
</evidence>
<dbReference type="EMBL" id="ML986591">
    <property type="protein sequence ID" value="KAF2267369.1"/>
    <property type="molecule type" value="Genomic_DNA"/>
</dbReference>
<organism evidence="3 4">
    <name type="scientific">Lojkania enalia</name>
    <dbReference type="NCBI Taxonomy" id="147567"/>
    <lineage>
        <taxon>Eukaryota</taxon>
        <taxon>Fungi</taxon>
        <taxon>Dikarya</taxon>
        <taxon>Ascomycota</taxon>
        <taxon>Pezizomycotina</taxon>
        <taxon>Dothideomycetes</taxon>
        <taxon>Pleosporomycetidae</taxon>
        <taxon>Pleosporales</taxon>
        <taxon>Pleosporales incertae sedis</taxon>
        <taxon>Lojkania</taxon>
    </lineage>
</organism>
<sequence length="142" mass="16092">MSSPVTLPNPILKAHLRIARPTRSIAAILPFYTSGLGFQITSSFSGHAGFDGVMLGHPSLPYHLEFTTEKGHDPGCAPTKDNLLVFYLPDEREWKQAVERMENEGFVNVKSWNPWWDQDGKGRTFEDSDGWRVVLFNGEWNK</sequence>
<proteinExistence type="predicted"/>
<gene>
    <name evidence="3" type="ORF">CC78DRAFT_75217</name>
</gene>
<protein>
    <submittedName>
        <fullName evidence="3">Glyoxalase/Bleomycin resistance protein/Dihydroxybiphenyl dioxygenase</fullName>
    </submittedName>
</protein>
<accession>A0A9P4KDS6</accession>
<dbReference type="Pfam" id="PF22658">
    <property type="entry name" value="YycE-like_N"/>
    <property type="match status" value="1"/>
</dbReference>
<comment type="caution">
    <text evidence="3">The sequence shown here is derived from an EMBL/GenBank/DDBJ whole genome shotgun (WGS) entry which is preliminary data.</text>
</comment>
<dbReference type="Pfam" id="PF22659">
    <property type="entry name" value="YycE-like_C"/>
    <property type="match status" value="1"/>
</dbReference>
<dbReference type="CDD" id="cd06587">
    <property type="entry name" value="VOC"/>
    <property type="match status" value="1"/>
</dbReference>
<feature type="domain" description="YycE-like N-terminal" evidence="1">
    <location>
        <begin position="16"/>
        <end position="67"/>
    </location>
</feature>
<name>A0A9P4KDS6_9PLEO</name>
<keyword evidence="4" id="KW-1185">Reference proteome</keyword>
<reference evidence="4" key="1">
    <citation type="journal article" date="2020" name="Stud. Mycol.">
        <title>101 Dothideomycetes genomes: A test case for predicting lifestyles and emergence of pathogens.</title>
        <authorList>
            <person name="Haridas S."/>
            <person name="Albert R."/>
            <person name="Binder M."/>
            <person name="Bloem J."/>
            <person name="LaButti K."/>
            <person name="Salamov A."/>
            <person name="Andreopoulos B."/>
            <person name="Baker S."/>
            <person name="Barry K."/>
            <person name="Bills G."/>
            <person name="Bluhm B."/>
            <person name="Cannon C."/>
            <person name="Castanera R."/>
            <person name="Culley D."/>
            <person name="Daum C."/>
            <person name="Ezra D."/>
            <person name="Gonzalez J."/>
            <person name="Henrissat B."/>
            <person name="Kuo A."/>
            <person name="Liang C."/>
            <person name="Lipzen A."/>
            <person name="Lutzoni F."/>
            <person name="Magnuson J."/>
            <person name="Mondo S."/>
            <person name="Nolan M."/>
            <person name="Ohm R."/>
            <person name="Pangilinan J."/>
            <person name="Park H.-J."/>
            <person name="Ramirez L."/>
            <person name="Alfaro M."/>
            <person name="Sun H."/>
            <person name="Tritt A."/>
            <person name="Yoshinaga Y."/>
            <person name="Zwiers L.-H."/>
            <person name="Turgeon B."/>
            <person name="Goodwin S."/>
            <person name="Spatafora J."/>
            <person name="Crous P."/>
            <person name="Grigoriev I."/>
        </authorList>
    </citation>
    <scope>NUCLEOTIDE SEQUENCE [LARGE SCALE GENOMIC DNA]</scope>
    <source>
        <strain evidence="4">CBS 304.66</strain>
    </source>
</reference>
<dbReference type="InterPro" id="IPR058998">
    <property type="entry name" value="YycE-like_N"/>
</dbReference>
<dbReference type="SUPFAM" id="SSF54593">
    <property type="entry name" value="Glyoxalase/Bleomycin resistance protein/Dihydroxybiphenyl dioxygenase"/>
    <property type="match status" value="1"/>
</dbReference>
<dbReference type="Gene3D" id="3.10.180.10">
    <property type="entry name" value="2,3-Dihydroxybiphenyl 1,2-Dioxygenase, domain 1"/>
    <property type="match status" value="1"/>
</dbReference>
<dbReference type="Proteomes" id="UP000800093">
    <property type="component" value="Unassembled WGS sequence"/>
</dbReference>